<organism evidence="1 2">
    <name type="scientific">Mycolicibacterium duvalii</name>
    <dbReference type="NCBI Taxonomy" id="39688"/>
    <lineage>
        <taxon>Bacteria</taxon>
        <taxon>Bacillati</taxon>
        <taxon>Actinomycetota</taxon>
        <taxon>Actinomycetes</taxon>
        <taxon>Mycobacteriales</taxon>
        <taxon>Mycobacteriaceae</taxon>
        <taxon>Mycolicibacterium</taxon>
    </lineage>
</organism>
<dbReference type="AlphaFoldDB" id="A0A7I7K3H5"/>
<proteinExistence type="predicted"/>
<dbReference type="Gene3D" id="3.20.20.450">
    <property type="entry name" value="EAL domain"/>
    <property type="match status" value="1"/>
</dbReference>
<reference evidence="1 2" key="1">
    <citation type="journal article" date="2019" name="Emerg. Microbes Infect.">
        <title>Comprehensive subspecies identification of 175 nontuberculous mycobacteria species based on 7547 genomic profiles.</title>
        <authorList>
            <person name="Matsumoto Y."/>
            <person name="Kinjo T."/>
            <person name="Motooka D."/>
            <person name="Nabeya D."/>
            <person name="Jung N."/>
            <person name="Uechi K."/>
            <person name="Horii T."/>
            <person name="Iida T."/>
            <person name="Fujita J."/>
            <person name="Nakamura S."/>
        </authorList>
    </citation>
    <scope>NUCLEOTIDE SEQUENCE [LARGE SCALE GENOMIC DNA]</scope>
    <source>
        <strain evidence="1 2">JCM 6396</strain>
    </source>
</reference>
<dbReference type="NCBIfam" id="TIGR00254">
    <property type="entry name" value="GGDEF"/>
    <property type="match status" value="1"/>
</dbReference>
<keyword evidence="2" id="KW-1185">Reference proteome</keyword>
<evidence type="ECO:0000313" key="2">
    <source>
        <dbReference type="Proteomes" id="UP000467006"/>
    </source>
</evidence>
<dbReference type="InterPro" id="IPR035919">
    <property type="entry name" value="EAL_sf"/>
</dbReference>
<dbReference type="Gene3D" id="3.30.70.270">
    <property type="match status" value="1"/>
</dbReference>
<dbReference type="SMART" id="SM00267">
    <property type="entry name" value="GGDEF"/>
    <property type="match status" value="1"/>
</dbReference>
<name>A0A7I7K3H5_9MYCO</name>
<dbReference type="Proteomes" id="UP000467006">
    <property type="component" value="Chromosome"/>
</dbReference>
<dbReference type="PROSITE" id="PS50883">
    <property type="entry name" value="EAL"/>
    <property type="match status" value="1"/>
</dbReference>
<sequence>MQLGLLVIIAAYLVTTLPGVRPQPGYSWWLDGIGQNLAWVAATVLCVVRTPATSPDRMAWRIIAAGLLSSGAANIYYLWFVQPTTVLPTPSVWAGLWLAFYPCGCLGLILLTRPRMRRVPLGRVFDGVVVGLGTATVGAALVVPQLLAYLGPDFTRAAATLVYPIADLVLLALVVFSLSSLRWRVPPAMWWLAAGLVVFAATNSLFVMRLARGDYQPGGLLDGSWVLAALLIAVAPGFPSRSLHQRPPPTWAPLAAPLLAACAAIGVLAAAGYISITPAARWLAVATLLAALARLAVAFFEARSAGVRAREARTDELTGLLNRRGFYERASQVLAERCTDDSGFHCALLLFDLDHFKDVNDSLGHAAGDELLRMVASRLAASVEDTAVVGRLGGDEFVVLLPEARVDAAVALASTLIAVLQEGFELDGVEIRTDASVGIAVAAEHGRELTTLLRHADIAMYRAKQSRAGVLVYAADQTGQSTTRANMEMLAQLRRAIERGELTVHYQPKVALPTREICGAEALVRWPHPRLGMLYPDQFLPLARHHSLMDAMTEFVIDRALTDVGRWSAEGHPLPVSVNLPAPFVTDRGLPERITETLARHQVPAALLAVEITEEFMLGHLEQARAVLDQIWTLGVAIAIDDFGTGYSALSYLRDLPIDEVKLDRSFIASVTDDADAAAIVRAVIDLSHTLGLITVAEGVETSDAVAALESFGCDVVQGHHFSPPVDAAELLRLLVAQDERSGMRSAAGSPRQRLARLMSPRARRRAR</sequence>
<dbReference type="PANTHER" id="PTHR44757:SF2">
    <property type="entry name" value="BIOFILM ARCHITECTURE MAINTENANCE PROTEIN MBAA"/>
    <property type="match status" value="1"/>
</dbReference>
<dbReference type="CDD" id="cd01948">
    <property type="entry name" value="EAL"/>
    <property type="match status" value="1"/>
</dbReference>
<dbReference type="Pfam" id="PF00563">
    <property type="entry name" value="EAL"/>
    <property type="match status" value="1"/>
</dbReference>
<dbReference type="PROSITE" id="PS50887">
    <property type="entry name" value="GGDEF"/>
    <property type="match status" value="1"/>
</dbReference>
<dbReference type="KEGG" id="mdu:MDUV_28790"/>
<dbReference type="EMBL" id="AP022563">
    <property type="protein sequence ID" value="BBX18019.1"/>
    <property type="molecule type" value="Genomic_DNA"/>
</dbReference>
<dbReference type="CDD" id="cd01949">
    <property type="entry name" value="GGDEF"/>
    <property type="match status" value="1"/>
</dbReference>
<dbReference type="InterPro" id="IPR001633">
    <property type="entry name" value="EAL_dom"/>
</dbReference>
<dbReference type="InterPro" id="IPR029787">
    <property type="entry name" value="Nucleotide_cyclase"/>
</dbReference>
<accession>A0A7I7K3H5</accession>
<dbReference type="SUPFAM" id="SSF141868">
    <property type="entry name" value="EAL domain-like"/>
    <property type="match status" value="1"/>
</dbReference>
<evidence type="ECO:0000313" key="1">
    <source>
        <dbReference type="EMBL" id="BBX18019.1"/>
    </source>
</evidence>
<dbReference type="SUPFAM" id="SSF55073">
    <property type="entry name" value="Nucleotide cyclase"/>
    <property type="match status" value="1"/>
</dbReference>
<dbReference type="InterPro" id="IPR043128">
    <property type="entry name" value="Rev_trsase/Diguanyl_cyclase"/>
</dbReference>
<gene>
    <name evidence="1" type="ORF">MDUV_28790</name>
</gene>
<protein>
    <submittedName>
        <fullName evidence="1">Uncharacterized protein</fullName>
    </submittedName>
</protein>
<dbReference type="SMART" id="SM00052">
    <property type="entry name" value="EAL"/>
    <property type="match status" value="1"/>
</dbReference>
<dbReference type="PANTHER" id="PTHR44757">
    <property type="entry name" value="DIGUANYLATE CYCLASE DGCP"/>
    <property type="match status" value="1"/>
</dbReference>
<dbReference type="InterPro" id="IPR052155">
    <property type="entry name" value="Biofilm_reg_signaling"/>
</dbReference>
<dbReference type="InterPro" id="IPR000160">
    <property type="entry name" value="GGDEF_dom"/>
</dbReference>
<dbReference type="Pfam" id="PF00990">
    <property type="entry name" value="GGDEF"/>
    <property type="match status" value="1"/>
</dbReference>